<keyword evidence="1 3" id="KW-0808">Transferase</keyword>
<organism evidence="3">
    <name type="scientific">Prevotella sp. GTC17254</name>
    <dbReference type="NCBI Taxonomy" id="3236794"/>
    <lineage>
        <taxon>Bacteria</taxon>
        <taxon>Pseudomonadati</taxon>
        <taxon>Bacteroidota</taxon>
        <taxon>Bacteroidia</taxon>
        <taxon>Bacteroidales</taxon>
        <taxon>Prevotellaceae</taxon>
        <taxon>Prevotella</taxon>
    </lineage>
</organism>
<gene>
    <name evidence="3" type="ORF">GTC17254_06940</name>
</gene>
<evidence type="ECO:0000259" key="2">
    <source>
        <dbReference type="Pfam" id="PF01648"/>
    </source>
</evidence>
<name>A0AB33IX11_9BACT</name>
<reference evidence="3" key="1">
    <citation type="submission" date="2024-07" db="EMBL/GenBank/DDBJ databases">
        <title>Complete genome sequence of Prevotella sp. YM-2024 GTC17254.</title>
        <authorList>
            <person name="Hayashi M."/>
            <person name="Muto Y."/>
            <person name="Tanaka K."/>
            <person name="Niwa H."/>
        </authorList>
    </citation>
    <scope>NUCLEOTIDE SEQUENCE</scope>
    <source>
        <strain evidence="3">GTC17254</strain>
    </source>
</reference>
<dbReference type="InterPro" id="IPR037143">
    <property type="entry name" value="4-PPantetheinyl_Trfase_dom_sf"/>
</dbReference>
<feature type="domain" description="4'-phosphopantetheinyl transferase" evidence="2">
    <location>
        <begin position="108"/>
        <end position="200"/>
    </location>
</feature>
<dbReference type="SUPFAM" id="SSF56214">
    <property type="entry name" value="4'-phosphopantetheinyl transferase"/>
    <property type="match status" value="1"/>
</dbReference>
<sequence length="203" mass="23625">MALIRVETLSEDVLLGLWKIDEVQAIDFLTMKPQLIPIYEALISKYKSLGRQLEQLAIYSLLDEMKESAALSIINHHENGKPFYEGYYISISHTRGYAALILSKEQEVSIDIEYANNRVERISGRFIRPDEQSASLDEKLINWSIKETVYKYYSTQQLGFFDIRLLPYELKEEGIIIVKNMKSGEQLAVCYRMTPDYVLTYYI</sequence>
<dbReference type="GO" id="GO:0008897">
    <property type="term" value="F:holo-[acyl-carrier-protein] synthase activity"/>
    <property type="evidence" value="ECO:0007669"/>
    <property type="project" value="InterPro"/>
</dbReference>
<evidence type="ECO:0000256" key="1">
    <source>
        <dbReference type="ARBA" id="ARBA00022679"/>
    </source>
</evidence>
<dbReference type="GO" id="GO:0000287">
    <property type="term" value="F:magnesium ion binding"/>
    <property type="evidence" value="ECO:0007669"/>
    <property type="project" value="InterPro"/>
</dbReference>
<dbReference type="Pfam" id="PF01648">
    <property type="entry name" value="ACPS"/>
    <property type="match status" value="1"/>
</dbReference>
<dbReference type="InterPro" id="IPR008278">
    <property type="entry name" value="4-PPantetheinyl_Trfase_dom"/>
</dbReference>
<protein>
    <submittedName>
        <fullName evidence="3">4'-phosphopantetheinyl transferase superfamily protein</fullName>
    </submittedName>
</protein>
<dbReference type="EMBL" id="AP035786">
    <property type="protein sequence ID" value="BFO73097.1"/>
    <property type="molecule type" value="Genomic_DNA"/>
</dbReference>
<evidence type="ECO:0000313" key="3">
    <source>
        <dbReference type="EMBL" id="BFO73097.1"/>
    </source>
</evidence>
<proteinExistence type="predicted"/>
<accession>A0AB33IX11</accession>
<dbReference type="AlphaFoldDB" id="A0AB33IX11"/>
<dbReference type="Gene3D" id="3.90.470.20">
    <property type="entry name" value="4'-phosphopantetheinyl transferase domain"/>
    <property type="match status" value="1"/>
</dbReference>